<dbReference type="PROSITE" id="PS50158">
    <property type="entry name" value="ZF_CCHC"/>
    <property type="match status" value="2"/>
</dbReference>
<dbReference type="InterPro" id="IPR036875">
    <property type="entry name" value="Znf_CCHC_sf"/>
</dbReference>
<dbReference type="GO" id="GO:0003676">
    <property type="term" value="F:nucleic acid binding"/>
    <property type="evidence" value="ECO:0007669"/>
    <property type="project" value="InterPro"/>
</dbReference>
<feature type="domain" description="CCHC-type" evidence="3">
    <location>
        <begin position="186"/>
        <end position="202"/>
    </location>
</feature>
<reference evidence="4" key="3">
    <citation type="submission" date="2025-09" db="UniProtKB">
        <authorList>
            <consortium name="Ensembl"/>
        </authorList>
    </citation>
    <scope>IDENTIFICATION</scope>
</reference>
<sequence length="269" mass="30602">MTRWARANNIHKHKPAQATPWSQFKAGRSGYRGHSGDSSQHDQRGDLTRTLASSSAVRKPNHKKKDYVNEDVNGFMEYLQQTGQPLPRTDNRGMRLDRELVQEVETALKKDRRREDRRIKRQTDKKTKMICFNCRKPGHGVMDCPEADNDEEMGTGICYRCGSTEHELHKCKAKVDPALGDYPYAKCFICGQSGHLSRSCPDNPKGLYAQGMKMENISCQEQKKRPFKSLTVLLNVDLSVFGFACRRLLSCLWVSGTFSERLSRAPGCK</sequence>
<dbReference type="AlphaFoldDB" id="A0A3P8VAC3"/>
<feature type="domain" description="CCHC-type" evidence="3">
    <location>
        <begin position="131"/>
        <end position="146"/>
    </location>
</feature>
<keyword evidence="1" id="KW-0479">Metal-binding</keyword>
<dbReference type="GO" id="GO:0008270">
    <property type="term" value="F:zinc ion binding"/>
    <property type="evidence" value="ECO:0007669"/>
    <property type="project" value="UniProtKB-KW"/>
</dbReference>
<dbReference type="Proteomes" id="UP000265120">
    <property type="component" value="Chromosome 14"/>
</dbReference>
<keyword evidence="5" id="KW-1185">Reference proteome</keyword>
<dbReference type="SUPFAM" id="SSF57756">
    <property type="entry name" value="Retrovirus zinc finger-like domains"/>
    <property type="match status" value="2"/>
</dbReference>
<dbReference type="GO" id="GO:0005730">
    <property type="term" value="C:nucleolus"/>
    <property type="evidence" value="ECO:0007669"/>
    <property type="project" value="TreeGrafter"/>
</dbReference>
<keyword evidence="1" id="KW-0863">Zinc-finger</keyword>
<evidence type="ECO:0000259" key="3">
    <source>
        <dbReference type="PROSITE" id="PS50158"/>
    </source>
</evidence>
<evidence type="ECO:0000313" key="4">
    <source>
        <dbReference type="Ensembl" id="ENSCSEP00000011124.1"/>
    </source>
</evidence>
<accession>A0A3P8VAC3</accession>
<dbReference type="Gene3D" id="4.10.60.10">
    <property type="entry name" value="Zinc finger, CCHC-type"/>
    <property type="match status" value="2"/>
</dbReference>
<proteinExistence type="predicted"/>
<evidence type="ECO:0000256" key="1">
    <source>
        <dbReference type="PROSITE-ProRule" id="PRU00047"/>
    </source>
</evidence>
<feature type="region of interest" description="Disordered" evidence="2">
    <location>
        <begin position="1"/>
        <end position="46"/>
    </location>
</feature>
<dbReference type="GeneTree" id="ENSGT00950000183041"/>
<evidence type="ECO:0000256" key="2">
    <source>
        <dbReference type="SAM" id="MobiDB-lite"/>
    </source>
</evidence>
<organism evidence="4 5">
    <name type="scientific">Cynoglossus semilaevis</name>
    <name type="common">Tongue sole</name>
    <dbReference type="NCBI Taxonomy" id="244447"/>
    <lineage>
        <taxon>Eukaryota</taxon>
        <taxon>Metazoa</taxon>
        <taxon>Chordata</taxon>
        <taxon>Craniata</taxon>
        <taxon>Vertebrata</taxon>
        <taxon>Euteleostomi</taxon>
        <taxon>Actinopterygii</taxon>
        <taxon>Neopterygii</taxon>
        <taxon>Teleostei</taxon>
        <taxon>Neoteleostei</taxon>
        <taxon>Acanthomorphata</taxon>
        <taxon>Carangaria</taxon>
        <taxon>Pleuronectiformes</taxon>
        <taxon>Pleuronectoidei</taxon>
        <taxon>Cynoglossidae</taxon>
        <taxon>Cynoglossinae</taxon>
        <taxon>Cynoglossus</taxon>
    </lineage>
</organism>
<name>A0A3P8VAC3_CYNSE</name>
<dbReference type="InterPro" id="IPR042246">
    <property type="entry name" value="ZCCHC9"/>
</dbReference>
<reference evidence="4" key="2">
    <citation type="submission" date="2025-08" db="UniProtKB">
        <authorList>
            <consortium name="Ensembl"/>
        </authorList>
    </citation>
    <scope>IDENTIFICATION</scope>
</reference>
<keyword evidence="1" id="KW-0862">Zinc</keyword>
<dbReference type="Ensembl" id="ENSCSET00000011257.1">
    <property type="protein sequence ID" value="ENSCSEP00000011124.1"/>
    <property type="gene ID" value="ENSCSEG00000007145.1"/>
</dbReference>
<evidence type="ECO:0000313" key="5">
    <source>
        <dbReference type="Proteomes" id="UP000265120"/>
    </source>
</evidence>
<dbReference type="FunFam" id="4.10.60.10:FF:000013">
    <property type="entry name" value="Zinc finger CCHC domain-containing protein 9"/>
    <property type="match status" value="1"/>
</dbReference>
<reference evidence="4 5" key="1">
    <citation type="journal article" date="2014" name="Nat. Genet.">
        <title>Whole-genome sequence of a flatfish provides insights into ZW sex chromosome evolution and adaptation to a benthic lifestyle.</title>
        <authorList>
            <person name="Chen S."/>
            <person name="Zhang G."/>
            <person name="Shao C."/>
            <person name="Huang Q."/>
            <person name="Liu G."/>
            <person name="Zhang P."/>
            <person name="Song W."/>
            <person name="An N."/>
            <person name="Chalopin D."/>
            <person name="Volff J.N."/>
            <person name="Hong Y."/>
            <person name="Li Q."/>
            <person name="Sha Z."/>
            <person name="Zhou H."/>
            <person name="Xie M."/>
            <person name="Yu Q."/>
            <person name="Liu Y."/>
            <person name="Xiang H."/>
            <person name="Wang N."/>
            <person name="Wu K."/>
            <person name="Yang C."/>
            <person name="Zhou Q."/>
            <person name="Liao X."/>
            <person name="Yang L."/>
            <person name="Hu Q."/>
            <person name="Zhang J."/>
            <person name="Meng L."/>
            <person name="Jin L."/>
            <person name="Tian Y."/>
            <person name="Lian J."/>
            <person name="Yang J."/>
            <person name="Miao G."/>
            <person name="Liu S."/>
            <person name="Liang Z."/>
            <person name="Yan F."/>
            <person name="Li Y."/>
            <person name="Sun B."/>
            <person name="Zhang H."/>
            <person name="Zhang J."/>
            <person name="Zhu Y."/>
            <person name="Du M."/>
            <person name="Zhao Y."/>
            <person name="Schartl M."/>
            <person name="Tang Q."/>
            <person name="Wang J."/>
        </authorList>
    </citation>
    <scope>NUCLEOTIDE SEQUENCE</scope>
</reference>
<dbReference type="SMART" id="SM00343">
    <property type="entry name" value="ZnF_C2HC"/>
    <property type="match status" value="3"/>
</dbReference>
<dbReference type="PANTHER" id="PTHR46242">
    <property type="entry name" value="ZINC FINGER CCHC DOMAIN-CONTAINING PROTEIN 9 ZCCHC9"/>
    <property type="match status" value="1"/>
</dbReference>
<dbReference type="InterPro" id="IPR001878">
    <property type="entry name" value="Znf_CCHC"/>
</dbReference>
<dbReference type="PANTHER" id="PTHR46242:SF1">
    <property type="entry name" value="ZINC FINGER CCHC DOMAIN-CONTAINING PROTEIN 9"/>
    <property type="match status" value="1"/>
</dbReference>
<dbReference type="Pfam" id="PF00098">
    <property type="entry name" value="zf-CCHC"/>
    <property type="match status" value="1"/>
</dbReference>
<protein>
    <submittedName>
        <fullName evidence="4">Zinc finger, CCHC domain containing 9</fullName>
    </submittedName>
</protein>